<keyword evidence="2" id="KW-0812">Transmembrane</keyword>
<accession>A0A8J7H602</accession>
<evidence type="ECO:0000256" key="2">
    <source>
        <dbReference type="SAM" id="Phobius"/>
    </source>
</evidence>
<evidence type="ECO:0000313" key="3">
    <source>
        <dbReference type="EMBL" id="MBH1940456.1"/>
    </source>
</evidence>
<gene>
    <name evidence="3" type="ORF">I5677_06035</name>
</gene>
<feature type="region of interest" description="Disordered" evidence="1">
    <location>
        <begin position="1"/>
        <end position="86"/>
    </location>
</feature>
<feature type="transmembrane region" description="Helical" evidence="2">
    <location>
        <begin position="94"/>
        <end position="114"/>
    </location>
</feature>
<feature type="compositionally biased region" description="Low complexity" evidence="1">
    <location>
        <begin position="11"/>
        <end position="23"/>
    </location>
</feature>
<evidence type="ECO:0000313" key="4">
    <source>
        <dbReference type="Proteomes" id="UP000623269"/>
    </source>
</evidence>
<name>A0A8J7H602_9FIRM</name>
<dbReference type="EMBL" id="JAEAGR010000004">
    <property type="protein sequence ID" value="MBH1940456.1"/>
    <property type="molecule type" value="Genomic_DNA"/>
</dbReference>
<dbReference type="Proteomes" id="UP000623269">
    <property type="component" value="Unassembled WGS sequence"/>
</dbReference>
<feature type="compositionally biased region" description="Polar residues" evidence="1">
    <location>
        <begin position="1"/>
        <end position="10"/>
    </location>
</feature>
<protein>
    <submittedName>
        <fullName evidence="3">Uncharacterized protein</fullName>
    </submittedName>
</protein>
<comment type="caution">
    <text evidence="3">The sequence shown here is derived from an EMBL/GenBank/DDBJ whole genome shotgun (WGS) entry which is preliminary data.</text>
</comment>
<keyword evidence="2" id="KW-1133">Transmembrane helix</keyword>
<organism evidence="3 4">
    <name type="scientific">Mobilitalea sibirica</name>
    <dbReference type="NCBI Taxonomy" id="1462919"/>
    <lineage>
        <taxon>Bacteria</taxon>
        <taxon>Bacillati</taxon>
        <taxon>Bacillota</taxon>
        <taxon>Clostridia</taxon>
        <taxon>Lachnospirales</taxon>
        <taxon>Lachnospiraceae</taxon>
        <taxon>Mobilitalea</taxon>
    </lineage>
</organism>
<proteinExistence type="predicted"/>
<evidence type="ECO:0000256" key="1">
    <source>
        <dbReference type="SAM" id="MobiDB-lite"/>
    </source>
</evidence>
<keyword evidence="4" id="KW-1185">Reference proteome</keyword>
<feature type="compositionally biased region" description="Polar residues" evidence="1">
    <location>
        <begin position="28"/>
        <end position="82"/>
    </location>
</feature>
<dbReference type="RefSeq" id="WP_197660678.1">
    <property type="nucleotide sequence ID" value="NZ_JAEAGR010000004.1"/>
</dbReference>
<dbReference type="AlphaFoldDB" id="A0A8J7H602"/>
<reference evidence="3" key="1">
    <citation type="submission" date="2020-12" db="EMBL/GenBank/DDBJ databases">
        <title>M. sibirica DSM 26468T genome.</title>
        <authorList>
            <person name="Thieme N."/>
            <person name="Rettenmaier R."/>
            <person name="Zverlov V."/>
            <person name="Liebl W."/>
        </authorList>
    </citation>
    <scope>NUCLEOTIDE SEQUENCE</scope>
    <source>
        <strain evidence="3">DSM 26468</strain>
    </source>
</reference>
<sequence length="599" mass="67079">MDDMNKGTSDQNQNPENTNQNSNDYKNESGNTYWETQNQDQAIEGSQTPGASNEDTPAQFYQNYQQQMSGQTKQDTVSQQTMVEAPKKKSRGKLIASVIIIVLLVSGAVTAFAMQGKLKNTLALNTKSPEEYYTFVEKQFIKDSVDKMMANSASYDFNDDIAYDISMDLSYDKTTVSSLLQSSMGMTVEDVESMIGMPLDSIGMDMIVALTDKTLYEELGVRLNQVEIITLELFMDMVKEEMLMRLPELSEAYLKTSLNTDELGVGTSVDMSSYFSQLEVLTNDNTADFLKRYGNIIAEQIDDVELTKNEEVEVGDIKVDSNLLTVTIDNEDLNKIASEILKEAKNDEFILALLPMMDVTEEEFQQGIEQAMAQLSSSEDGNDSMEMKVFVDGSGKIIGRDISIIDNEETLSSFGYYFVNKGKEAEYEFFIDDAEGNTMIGAVGNHTKNNDAYDGEVVLEFNDPSAMGPLSNVSVTIKYEDVKTEMKDKNMFQYGKFTLSSPQMLGMELDLEYDVKDEVQLGSLALRMGSAKLVTLDVTAKYLKDYDIPALSESAEVYDTIEADRWAATFDTEKFITDLSSKLGVDLETLMETLPYYFY</sequence>
<keyword evidence="2" id="KW-0472">Membrane</keyword>